<dbReference type="SUPFAM" id="SSF51735">
    <property type="entry name" value="NAD(P)-binding Rossmann-fold domains"/>
    <property type="match status" value="1"/>
</dbReference>
<protein>
    <recommendedName>
        <fullName evidence="5 13">Homoserine dehydrogenase</fullName>
        <shortName evidence="13">HDH</shortName>
        <ecNumber evidence="5 13">1.1.1.3</ecNumber>
    </recommendedName>
</protein>
<name>A0A3M8SXB1_9GAMM</name>
<dbReference type="GO" id="GO:0009089">
    <property type="term" value="P:lysine biosynthetic process via diaminopimelate"/>
    <property type="evidence" value="ECO:0007669"/>
    <property type="project" value="UniProtKB-ARBA"/>
</dbReference>
<sequence>MNAVAVESGRRPRAAVEPTPAPARIALLGTGTVGSAVLERLSAWEGTPYGARLSLMHVANSRVAASGAGLCPRVARSLLAGANGPANAGSAAAAALPSEAGAGLHVSDLDGVATALRGEGPRIVIDATASGAVAERHAPWLAQGIHVVTACKLGQGTSLAGWRAIRDAAARGGTRYGDSATVGAGLPLLRSIRELREGGDRIHAIAGVLSGSLAWLFNHYDGLRPFSGFVREARDAGYTEPDPRDDLSGEDVRRKLLILARAAGFELESADVEVASLVPPSLAALSTSELDAALPQLDTVLRDRYAAAWKHGEKLRFIARLERAADGAMRARVGLESLAADHPLAGGAGTDNRLAIWSDRYQAQPLLLQGPGAGAAVTAAGLLDDVLRIARAA</sequence>
<dbReference type="OrthoDB" id="9799110at2"/>
<dbReference type="EMBL" id="RIBS01000001">
    <property type="protein sequence ID" value="RNF86008.1"/>
    <property type="molecule type" value="Genomic_DNA"/>
</dbReference>
<keyword evidence="10 13" id="KW-0486">Methionine biosynthesis</keyword>
<evidence type="ECO:0000259" key="18">
    <source>
        <dbReference type="Pfam" id="PF03447"/>
    </source>
</evidence>
<evidence type="ECO:0000256" key="7">
    <source>
        <dbReference type="ARBA" id="ARBA00022697"/>
    </source>
</evidence>
<dbReference type="GO" id="GO:0009086">
    <property type="term" value="P:methionine biosynthetic process"/>
    <property type="evidence" value="ECO:0007669"/>
    <property type="project" value="UniProtKB-KW"/>
</dbReference>
<dbReference type="PROSITE" id="PS01042">
    <property type="entry name" value="HOMOSER_DHGENASE"/>
    <property type="match status" value="1"/>
</dbReference>
<dbReference type="Gene3D" id="3.40.50.720">
    <property type="entry name" value="NAD(P)-binding Rossmann-like Domain"/>
    <property type="match status" value="1"/>
</dbReference>
<evidence type="ECO:0000256" key="4">
    <source>
        <dbReference type="ARBA" id="ARBA00006753"/>
    </source>
</evidence>
<dbReference type="InterPro" id="IPR001342">
    <property type="entry name" value="HDH_cat"/>
</dbReference>
<evidence type="ECO:0000256" key="2">
    <source>
        <dbReference type="ARBA" id="ARBA00005056"/>
    </source>
</evidence>
<evidence type="ECO:0000256" key="14">
    <source>
        <dbReference type="PIRSR" id="PIRSR036497-1"/>
    </source>
</evidence>
<accession>A0A3M8SXB1</accession>
<evidence type="ECO:0000256" key="6">
    <source>
        <dbReference type="ARBA" id="ARBA00022605"/>
    </source>
</evidence>
<dbReference type="RefSeq" id="WP_123086130.1">
    <property type="nucleotide sequence ID" value="NZ_RIBS01000001.1"/>
</dbReference>
<evidence type="ECO:0000256" key="13">
    <source>
        <dbReference type="PIRNR" id="PIRNR036497"/>
    </source>
</evidence>
<evidence type="ECO:0000256" key="5">
    <source>
        <dbReference type="ARBA" id="ARBA00013213"/>
    </source>
</evidence>
<dbReference type="Proteomes" id="UP000267049">
    <property type="component" value="Unassembled WGS sequence"/>
</dbReference>
<comment type="pathway">
    <text evidence="3">Amino-acid biosynthesis; L-methionine biosynthesis via de novo pathway; L-homoserine from L-aspartate: step 3/3.</text>
</comment>
<feature type="binding site" evidence="15">
    <location>
        <position position="240"/>
    </location>
    <ligand>
        <name>L-homoserine</name>
        <dbReference type="ChEBI" id="CHEBI:57476"/>
    </ligand>
</feature>
<dbReference type="EC" id="1.1.1.3" evidence="5 13"/>
<dbReference type="PIRSF" id="PIRSF036497">
    <property type="entry name" value="HDH_short"/>
    <property type="match status" value="1"/>
</dbReference>
<evidence type="ECO:0000256" key="16">
    <source>
        <dbReference type="RuleBase" id="RU004171"/>
    </source>
</evidence>
<evidence type="ECO:0000256" key="8">
    <source>
        <dbReference type="ARBA" id="ARBA00022857"/>
    </source>
</evidence>
<dbReference type="GO" id="GO:0004412">
    <property type="term" value="F:homoserine dehydrogenase activity"/>
    <property type="evidence" value="ECO:0007669"/>
    <property type="project" value="UniProtKB-EC"/>
</dbReference>
<dbReference type="GO" id="GO:0009088">
    <property type="term" value="P:threonine biosynthetic process"/>
    <property type="evidence" value="ECO:0007669"/>
    <property type="project" value="UniProtKB-UniPathway"/>
</dbReference>
<feature type="binding site" evidence="15">
    <location>
        <position position="128"/>
    </location>
    <ligand>
        <name>NADPH</name>
        <dbReference type="ChEBI" id="CHEBI:57783"/>
    </ligand>
</feature>
<comment type="catalytic activity">
    <reaction evidence="11">
        <text>L-homoserine + NADP(+) = L-aspartate 4-semialdehyde + NADPH + H(+)</text>
        <dbReference type="Rhea" id="RHEA:15761"/>
        <dbReference type="ChEBI" id="CHEBI:15378"/>
        <dbReference type="ChEBI" id="CHEBI:57476"/>
        <dbReference type="ChEBI" id="CHEBI:57783"/>
        <dbReference type="ChEBI" id="CHEBI:58349"/>
        <dbReference type="ChEBI" id="CHEBI:537519"/>
        <dbReference type="EC" id="1.1.1.3"/>
    </reaction>
    <physiologicalReaction direction="right-to-left" evidence="11">
        <dbReference type="Rhea" id="RHEA:15763"/>
    </physiologicalReaction>
</comment>
<keyword evidence="6 13" id="KW-0028">Amino-acid biosynthesis</keyword>
<dbReference type="Pfam" id="PF03447">
    <property type="entry name" value="NAD_binding_3"/>
    <property type="match status" value="1"/>
</dbReference>
<dbReference type="InterPro" id="IPR022697">
    <property type="entry name" value="HDH_short"/>
</dbReference>
<organism evidence="19 20">
    <name type="scientific">Montanilutibacter psychrotolerans</name>
    <dbReference type="NCBI Taxonomy" id="1327343"/>
    <lineage>
        <taxon>Bacteria</taxon>
        <taxon>Pseudomonadati</taxon>
        <taxon>Pseudomonadota</taxon>
        <taxon>Gammaproteobacteria</taxon>
        <taxon>Lysobacterales</taxon>
        <taxon>Lysobacteraceae</taxon>
        <taxon>Montanilutibacter</taxon>
    </lineage>
</organism>
<dbReference type="InterPro" id="IPR036291">
    <property type="entry name" value="NAD(P)-bd_dom_sf"/>
</dbReference>
<evidence type="ECO:0000256" key="10">
    <source>
        <dbReference type="ARBA" id="ARBA00023167"/>
    </source>
</evidence>
<dbReference type="InterPro" id="IPR011147">
    <property type="entry name" value="Bifunc_Aspkin/hSer_DH"/>
</dbReference>
<evidence type="ECO:0000313" key="19">
    <source>
        <dbReference type="EMBL" id="RNF86008.1"/>
    </source>
</evidence>
<dbReference type="Pfam" id="PF00742">
    <property type="entry name" value="Homoserine_dh"/>
    <property type="match status" value="1"/>
</dbReference>
<dbReference type="AlphaFoldDB" id="A0A3M8SXB1"/>
<feature type="domain" description="Homoserine dehydrogenase catalytic" evidence="17">
    <location>
        <begin position="187"/>
        <end position="387"/>
    </location>
</feature>
<dbReference type="PANTHER" id="PTHR43070:SF5">
    <property type="entry name" value="HOMOSERINE DEHYDROGENASE"/>
    <property type="match status" value="1"/>
</dbReference>
<reference evidence="19 20" key="1">
    <citation type="submission" date="2018-11" db="EMBL/GenBank/DDBJ databases">
        <title>Lysobacter cryohumiis sp. nov., isolated from soil in the Tianshan Mountains, Xinjiang, China.</title>
        <authorList>
            <person name="Luo Y."/>
            <person name="Sheng H."/>
        </authorList>
    </citation>
    <scope>NUCLEOTIDE SEQUENCE [LARGE SCALE GENOMIC DNA]</scope>
    <source>
        <strain evidence="19 20">ZS60</strain>
    </source>
</reference>
<comment type="caution">
    <text evidence="19">The sequence shown here is derived from an EMBL/GenBank/DDBJ whole genome shotgun (WGS) entry which is preliminary data.</text>
</comment>
<comment type="similarity">
    <text evidence="4 13 16">Belongs to the homoserine dehydrogenase family.</text>
</comment>
<dbReference type="SUPFAM" id="SSF55347">
    <property type="entry name" value="Glyceraldehyde-3-phosphate dehydrogenase-like, C-terminal domain"/>
    <property type="match status" value="1"/>
</dbReference>
<dbReference type="GO" id="GO:0050661">
    <property type="term" value="F:NADP binding"/>
    <property type="evidence" value="ECO:0007669"/>
    <property type="project" value="InterPro"/>
</dbReference>
<dbReference type="GO" id="GO:0009090">
    <property type="term" value="P:homoserine biosynthetic process"/>
    <property type="evidence" value="ECO:0007669"/>
    <property type="project" value="UniProtKB-ARBA"/>
</dbReference>
<dbReference type="FunFam" id="3.30.360.10:FF:000006">
    <property type="entry name" value="Bifunctional aspartokinase/homoserine dehydrogenase"/>
    <property type="match status" value="1"/>
</dbReference>
<dbReference type="Gene3D" id="3.30.360.10">
    <property type="entry name" value="Dihydrodipicolinate Reductase, domain 2"/>
    <property type="match status" value="1"/>
</dbReference>
<evidence type="ECO:0000256" key="15">
    <source>
        <dbReference type="PIRSR" id="PIRSR036497-2"/>
    </source>
</evidence>
<comment type="cofactor">
    <cofactor evidence="1">
        <name>a metal cation</name>
        <dbReference type="ChEBI" id="CHEBI:25213"/>
    </cofactor>
</comment>
<dbReference type="UniPathway" id="UPA00050">
    <property type="reaction ID" value="UER00063"/>
</dbReference>
<feature type="domain" description="Aspartate/homoserine dehydrogenase NAD-binding" evidence="18">
    <location>
        <begin position="29"/>
        <end position="175"/>
    </location>
</feature>
<evidence type="ECO:0000256" key="12">
    <source>
        <dbReference type="ARBA" id="ARBA00049031"/>
    </source>
</evidence>
<dbReference type="InterPro" id="IPR019811">
    <property type="entry name" value="HDH_CS"/>
</dbReference>
<evidence type="ECO:0000256" key="9">
    <source>
        <dbReference type="ARBA" id="ARBA00023002"/>
    </source>
</evidence>
<feature type="binding site" evidence="15">
    <location>
        <begin position="29"/>
        <end position="34"/>
    </location>
    <ligand>
        <name>NADP(+)</name>
        <dbReference type="ChEBI" id="CHEBI:58349"/>
    </ligand>
</feature>
<evidence type="ECO:0000256" key="1">
    <source>
        <dbReference type="ARBA" id="ARBA00001920"/>
    </source>
</evidence>
<comment type="catalytic activity">
    <reaction evidence="12">
        <text>L-homoserine + NAD(+) = L-aspartate 4-semialdehyde + NADH + H(+)</text>
        <dbReference type="Rhea" id="RHEA:15757"/>
        <dbReference type="ChEBI" id="CHEBI:15378"/>
        <dbReference type="ChEBI" id="CHEBI:57476"/>
        <dbReference type="ChEBI" id="CHEBI:57540"/>
        <dbReference type="ChEBI" id="CHEBI:57945"/>
        <dbReference type="ChEBI" id="CHEBI:537519"/>
        <dbReference type="EC" id="1.1.1.3"/>
    </reaction>
    <physiologicalReaction direction="right-to-left" evidence="12">
        <dbReference type="Rhea" id="RHEA:15759"/>
    </physiologicalReaction>
</comment>
<evidence type="ECO:0000256" key="3">
    <source>
        <dbReference type="ARBA" id="ARBA00005062"/>
    </source>
</evidence>
<evidence type="ECO:0000313" key="20">
    <source>
        <dbReference type="Proteomes" id="UP000267049"/>
    </source>
</evidence>
<proteinExistence type="inferred from homology"/>
<keyword evidence="9 13" id="KW-0560">Oxidoreductase</keyword>
<feature type="binding site" evidence="15">
    <location>
        <position position="152"/>
    </location>
    <ligand>
        <name>NADPH</name>
        <dbReference type="ChEBI" id="CHEBI:57783"/>
    </ligand>
</feature>
<gene>
    <name evidence="19" type="ORF">EER27_00800</name>
</gene>
<keyword evidence="7 13" id="KW-0791">Threonine biosynthesis</keyword>
<feature type="active site" description="Proton donor" evidence="14">
    <location>
        <position position="255"/>
    </location>
</feature>
<keyword evidence="8 13" id="KW-0521">NADP</keyword>
<comment type="pathway">
    <text evidence="2">Amino-acid biosynthesis; L-threonine biosynthesis; L-threonine from L-aspartate: step 3/5.</text>
</comment>
<dbReference type="UniPathway" id="UPA00051">
    <property type="reaction ID" value="UER00465"/>
</dbReference>
<dbReference type="InterPro" id="IPR005106">
    <property type="entry name" value="Asp/hSer_DH_NAD-bd"/>
</dbReference>
<evidence type="ECO:0000256" key="11">
    <source>
        <dbReference type="ARBA" id="ARBA00048841"/>
    </source>
</evidence>
<dbReference type="PANTHER" id="PTHR43070">
    <property type="match status" value="1"/>
</dbReference>
<evidence type="ECO:0000259" key="17">
    <source>
        <dbReference type="Pfam" id="PF00742"/>
    </source>
</evidence>
<keyword evidence="20" id="KW-1185">Reference proteome</keyword>